<organism evidence="1 2">
    <name type="scientific">Cutibacterium granulosum DSM 20700</name>
    <dbReference type="NCBI Taxonomy" id="1160719"/>
    <lineage>
        <taxon>Bacteria</taxon>
        <taxon>Bacillati</taxon>
        <taxon>Actinomycetota</taxon>
        <taxon>Actinomycetes</taxon>
        <taxon>Propionibacteriales</taxon>
        <taxon>Propionibacteriaceae</taxon>
        <taxon>Cutibacterium</taxon>
    </lineage>
</organism>
<protein>
    <recommendedName>
        <fullName evidence="3">Ubiquitin-like domain-containing protein</fullName>
    </recommendedName>
</protein>
<reference evidence="1 2" key="1">
    <citation type="journal article" date="2013" name="BMC Genomics">
        <title>Comparative genomics reveals distinct host-interacting traits of three major human-associated propionibacteria.</title>
        <authorList>
            <person name="Mak T.N."/>
            <person name="Schmid M."/>
            <person name="Brzuszkiewicz E."/>
            <person name="Zeng G."/>
            <person name="Meyer R."/>
            <person name="Sfanos K.S."/>
            <person name="Brinkmann V."/>
            <person name="Meyer T.F."/>
            <person name="Bruggemann H."/>
        </authorList>
    </citation>
    <scope>NUCLEOTIDE SEQUENCE [LARGE SCALE GENOMIC DNA]</scope>
    <source>
        <strain evidence="1 2">DSM 20700</strain>
    </source>
</reference>
<dbReference type="RefSeq" id="WP_021104946.1">
    <property type="nucleotide sequence ID" value="NZ_AOSS01000354.1"/>
</dbReference>
<dbReference type="EMBL" id="AOSS01000354">
    <property type="protein sequence ID" value="ERF55007.1"/>
    <property type="molecule type" value="Genomic_DNA"/>
</dbReference>
<evidence type="ECO:0008006" key="3">
    <source>
        <dbReference type="Google" id="ProtNLM"/>
    </source>
</evidence>
<keyword evidence="2" id="KW-1185">Reference proteome</keyword>
<gene>
    <name evidence="1" type="ORF">H641_09758</name>
</gene>
<sequence length="104" mass="11763">MRIVISQQGHERVFFVTNVEPTTILREVLESAQVDLRHFKRVWVDGREVDQELSIREVGLCEGAVVANTPQPYPGESLNDESMSAHHINRQVNGRWQLVIVGGS</sequence>
<evidence type="ECO:0000313" key="1">
    <source>
        <dbReference type="EMBL" id="ERF55007.1"/>
    </source>
</evidence>
<evidence type="ECO:0000313" key="2">
    <source>
        <dbReference type="Proteomes" id="UP000016307"/>
    </source>
</evidence>
<dbReference type="Proteomes" id="UP000016307">
    <property type="component" value="Unassembled WGS sequence"/>
</dbReference>
<dbReference type="AlphaFoldDB" id="U1ETE7"/>
<comment type="caution">
    <text evidence="1">The sequence shown here is derived from an EMBL/GenBank/DDBJ whole genome shotgun (WGS) entry which is preliminary data.</text>
</comment>
<feature type="non-terminal residue" evidence="1">
    <location>
        <position position="104"/>
    </location>
</feature>
<accession>U1ETE7</accession>
<name>U1ETE7_9ACTN</name>
<proteinExistence type="predicted"/>